<dbReference type="PROSITE" id="PS51898">
    <property type="entry name" value="TYR_RECOMBINASE"/>
    <property type="match status" value="1"/>
</dbReference>
<dbReference type="Pfam" id="PF00589">
    <property type="entry name" value="Phage_integrase"/>
    <property type="match status" value="1"/>
</dbReference>
<dbReference type="HAMAP" id="MF_01808">
    <property type="entry name" value="Recomb_XerC_XerD"/>
    <property type="match status" value="1"/>
</dbReference>
<keyword evidence="6 9" id="KW-0238">DNA-binding</keyword>
<evidence type="ECO:0000313" key="13">
    <source>
        <dbReference type="EMBL" id="SJN26659.1"/>
    </source>
</evidence>
<evidence type="ECO:0000256" key="8">
    <source>
        <dbReference type="ARBA" id="ARBA00023306"/>
    </source>
</evidence>
<evidence type="ECO:0000256" key="2">
    <source>
        <dbReference type="ARBA" id="ARBA00022490"/>
    </source>
</evidence>
<dbReference type="Gene3D" id="1.10.150.130">
    <property type="match status" value="1"/>
</dbReference>
<evidence type="ECO:0000256" key="5">
    <source>
        <dbReference type="ARBA" id="ARBA00022908"/>
    </source>
</evidence>
<dbReference type="InterPro" id="IPR004107">
    <property type="entry name" value="Integrase_SAM-like_N"/>
</dbReference>
<dbReference type="InterPro" id="IPR050090">
    <property type="entry name" value="Tyrosine_recombinase_XerCD"/>
</dbReference>
<dbReference type="SUPFAM" id="SSF56349">
    <property type="entry name" value="DNA breaking-rejoining enzymes"/>
    <property type="match status" value="1"/>
</dbReference>
<dbReference type="Pfam" id="PF02899">
    <property type="entry name" value="Phage_int_SAM_1"/>
    <property type="match status" value="1"/>
</dbReference>
<dbReference type="InterPro" id="IPR010998">
    <property type="entry name" value="Integrase_recombinase_N"/>
</dbReference>
<dbReference type="GO" id="GO:0005737">
    <property type="term" value="C:cytoplasm"/>
    <property type="evidence" value="ECO:0007669"/>
    <property type="project" value="UniProtKB-SubCell"/>
</dbReference>
<comment type="subunit">
    <text evidence="9">Forms a cyclic heterotetrameric complex composed of two molecules of XerC and two molecules of XerD.</text>
</comment>
<feature type="domain" description="Core-binding (CB)" evidence="12">
    <location>
        <begin position="26"/>
        <end position="123"/>
    </location>
</feature>
<reference evidence="13 14" key="1">
    <citation type="submission" date="2017-02" db="EMBL/GenBank/DDBJ databases">
        <authorList>
            <person name="Peterson S.W."/>
        </authorList>
    </citation>
    <scope>NUCLEOTIDE SEQUENCE [LARGE SCALE GENOMIC DNA]</scope>
    <source>
        <strain evidence="13 14">2B3F</strain>
    </source>
</reference>
<organism evidence="13 14">
    <name type="scientific">Micrococcus lylae</name>
    <dbReference type="NCBI Taxonomy" id="1273"/>
    <lineage>
        <taxon>Bacteria</taxon>
        <taxon>Bacillati</taxon>
        <taxon>Actinomycetota</taxon>
        <taxon>Actinomycetes</taxon>
        <taxon>Micrococcales</taxon>
        <taxon>Micrococcaceae</taxon>
        <taxon>Micrococcus</taxon>
    </lineage>
</organism>
<dbReference type="GO" id="GO:0051301">
    <property type="term" value="P:cell division"/>
    <property type="evidence" value="ECO:0007669"/>
    <property type="project" value="UniProtKB-KW"/>
</dbReference>
<dbReference type="Gene3D" id="1.10.443.10">
    <property type="entry name" value="Intergrase catalytic core"/>
    <property type="match status" value="1"/>
</dbReference>
<keyword evidence="8 9" id="KW-0131">Cell cycle</keyword>
<feature type="region of interest" description="Disordered" evidence="10">
    <location>
        <begin position="1"/>
        <end position="20"/>
    </location>
</feature>
<evidence type="ECO:0000313" key="14">
    <source>
        <dbReference type="Proteomes" id="UP000196230"/>
    </source>
</evidence>
<evidence type="ECO:0000256" key="10">
    <source>
        <dbReference type="SAM" id="MobiDB-lite"/>
    </source>
</evidence>
<dbReference type="PROSITE" id="PS51900">
    <property type="entry name" value="CB"/>
    <property type="match status" value="1"/>
</dbReference>
<keyword evidence="5 9" id="KW-0229">DNA integration</keyword>
<dbReference type="PANTHER" id="PTHR30349">
    <property type="entry name" value="PHAGE INTEGRASE-RELATED"/>
    <property type="match status" value="1"/>
</dbReference>
<dbReference type="InterPro" id="IPR023009">
    <property type="entry name" value="Tyrosine_recombinase_XerC/XerD"/>
</dbReference>
<dbReference type="GO" id="GO:0003677">
    <property type="term" value="F:DNA binding"/>
    <property type="evidence" value="ECO:0007669"/>
    <property type="project" value="UniProtKB-UniRule"/>
</dbReference>
<dbReference type="InterPro" id="IPR044068">
    <property type="entry name" value="CB"/>
</dbReference>
<comment type="function">
    <text evidence="9">Site-specific tyrosine recombinase, which acts by catalyzing the cutting and rejoining of the recombining DNA molecules. The XerC-XerD complex is essential to convert dimers of the bacterial chromosome into monomers to permit their segregation at cell division. It also contributes to the segregational stability of plasmids.</text>
</comment>
<gene>
    <name evidence="9" type="primary">xerC</name>
    <name evidence="13" type="ORF">FM125_06275</name>
</gene>
<feature type="domain" description="Tyr recombinase" evidence="11">
    <location>
        <begin position="144"/>
        <end position="339"/>
    </location>
</feature>
<keyword evidence="7 9" id="KW-0233">DNA recombination</keyword>
<evidence type="ECO:0000259" key="12">
    <source>
        <dbReference type="PROSITE" id="PS51900"/>
    </source>
</evidence>
<keyword evidence="3 9" id="KW-0132">Cell division</keyword>
<feature type="active site" evidence="9">
    <location>
        <position position="220"/>
    </location>
</feature>
<feature type="active site" evidence="9">
    <location>
        <position position="196"/>
    </location>
</feature>
<dbReference type="InterPro" id="IPR002104">
    <property type="entry name" value="Integrase_catalytic"/>
</dbReference>
<dbReference type="EMBL" id="FUKP01000041">
    <property type="protein sequence ID" value="SJN26659.1"/>
    <property type="molecule type" value="Genomic_DNA"/>
</dbReference>
<comment type="subcellular location">
    <subcellularLocation>
        <location evidence="1 9">Cytoplasm</location>
    </subcellularLocation>
</comment>
<dbReference type="RefSeq" id="WP_087133993.1">
    <property type="nucleotide sequence ID" value="NZ_FUKP01000041.1"/>
</dbReference>
<feature type="active site" evidence="9">
    <location>
        <position position="294"/>
    </location>
</feature>
<dbReference type="InterPro" id="IPR013762">
    <property type="entry name" value="Integrase-like_cat_sf"/>
</dbReference>
<accession>A0A1R4J3R2</accession>
<proteinExistence type="inferred from homology"/>
<dbReference type="GO" id="GO:0006313">
    <property type="term" value="P:DNA transposition"/>
    <property type="evidence" value="ECO:0007669"/>
    <property type="project" value="UniProtKB-UniRule"/>
</dbReference>
<evidence type="ECO:0000259" key="11">
    <source>
        <dbReference type="PROSITE" id="PS51898"/>
    </source>
</evidence>
<dbReference type="AlphaFoldDB" id="A0A1R4J3R2"/>
<dbReference type="Proteomes" id="UP000196230">
    <property type="component" value="Unassembled WGS sequence"/>
</dbReference>
<evidence type="ECO:0000256" key="9">
    <source>
        <dbReference type="HAMAP-Rule" id="MF_01808"/>
    </source>
</evidence>
<keyword evidence="2 9" id="KW-0963">Cytoplasm</keyword>
<dbReference type="GO" id="GO:0009037">
    <property type="term" value="F:tyrosine-based site-specific recombinase activity"/>
    <property type="evidence" value="ECO:0007669"/>
    <property type="project" value="UniProtKB-UniRule"/>
</dbReference>
<dbReference type="InterPro" id="IPR011010">
    <property type="entry name" value="DNA_brk_join_enz"/>
</dbReference>
<evidence type="ECO:0000256" key="3">
    <source>
        <dbReference type="ARBA" id="ARBA00022618"/>
    </source>
</evidence>
<evidence type="ECO:0000256" key="7">
    <source>
        <dbReference type="ARBA" id="ARBA00023172"/>
    </source>
</evidence>
<dbReference type="CDD" id="cd00798">
    <property type="entry name" value="INT_XerDC_C"/>
    <property type="match status" value="1"/>
</dbReference>
<evidence type="ECO:0000256" key="4">
    <source>
        <dbReference type="ARBA" id="ARBA00022829"/>
    </source>
</evidence>
<feature type="active site" evidence="9">
    <location>
        <position position="291"/>
    </location>
</feature>
<sequence length="345" mass="37357">MTPYQDRRAEASRRGSGAEIGDHCSAADLARLEAFADHQRHELHRSENTVRAYETDLRDLLVHLRIEHPETTGPAAPTGVSALDAVDLTDLRRWLAGMARGGLARATLARRVSSVRTYMAWAVREGLREDDPTVRLASPTADSTLPPVLQRQQVGRLLSGLSEAVAAADEAEDPVAAGVARRDLAVLELLYATGIRVAELTGLDVDDLDRARRTLTVVGKGDRQRTVPYGGPAAQALEDWLEHGRPRLARAASGPALFLGTRGGRIGVRQVRAVVDRALEGLGDTSARGPHALRHTAATHLLDGGADLRSVQEVLGHSSLQTTQVYTHVSIDRLREGYRQAHPRA</sequence>
<feature type="active site" description="O-(3'-phospho-DNA)-tyrosine intermediate" evidence="9">
    <location>
        <position position="326"/>
    </location>
</feature>
<feature type="active site" evidence="9">
    <location>
        <position position="317"/>
    </location>
</feature>
<dbReference type="SUPFAM" id="SSF47823">
    <property type="entry name" value="lambda integrase-like, N-terminal domain"/>
    <property type="match status" value="1"/>
</dbReference>
<comment type="similarity">
    <text evidence="9">Belongs to the 'phage' integrase family. XerC subfamily.</text>
</comment>
<feature type="compositionally biased region" description="Basic and acidic residues" evidence="10">
    <location>
        <begin position="1"/>
        <end position="13"/>
    </location>
</feature>
<dbReference type="PANTHER" id="PTHR30349:SF77">
    <property type="entry name" value="TYROSINE RECOMBINASE XERC"/>
    <property type="match status" value="1"/>
</dbReference>
<evidence type="ECO:0000256" key="6">
    <source>
        <dbReference type="ARBA" id="ARBA00023125"/>
    </source>
</evidence>
<dbReference type="GO" id="GO:0007059">
    <property type="term" value="P:chromosome segregation"/>
    <property type="evidence" value="ECO:0007669"/>
    <property type="project" value="UniProtKB-UniRule"/>
</dbReference>
<protein>
    <recommendedName>
        <fullName evidence="9">Tyrosine recombinase XerC</fullName>
    </recommendedName>
</protein>
<name>A0A1R4J3R2_9MICC</name>
<evidence type="ECO:0000256" key="1">
    <source>
        <dbReference type="ARBA" id="ARBA00004496"/>
    </source>
</evidence>
<keyword evidence="4 9" id="KW-0159">Chromosome partition</keyword>